<dbReference type="GO" id="GO:0003676">
    <property type="term" value="F:nucleic acid binding"/>
    <property type="evidence" value="ECO:0007669"/>
    <property type="project" value="InterPro"/>
</dbReference>
<dbReference type="RefSeq" id="WP_133769269.1">
    <property type="nucleotide sequence ID" value="NZ_SNZR01000011.1"/>
</dbReference>
<sequence>MLPEPERTSEDRLLGGRVRLLQPRIGHRAGTDAVLLAGLSGARAGEHVIDLGSASGAVGLMIAAHVPTARVSLIEREPGLVALAGENIGLNDVGGRVAAFECDVFGIGEPSFAEACPDQAGDRRGPPAVPADLVVTNPPFFEETAGIRASPDAGRRKAHVMEGGGLRDWLAAAARVLKPRGRLALIHRADALGACLAALAPDFGAPAVMPIHPRAGRNASRILVFARRGGRSPLLLLPPLILHEPDGRFTPEAARLHDPALG</sequence>
<proteinExistence type="predicted"/>
<gene>
    <name evidence="1" type="ORF">EV668_1650</name>
</gene>
<dbReference type="PROSITE" id="PS00092">
    <property type="entry name" value="N6_MTASE"/>
    <property type="match status" value="1"/>
</dbReference>
<comment type="caution">
    <text evidence="1">The sequence shown here is derived from an EMBL/GenBank/DDBJ whole genome shotgun (WGS) entry which is preliminary data.</text>
</comment>
<keyword evidence="1" id="KW-0808">Transferase</keyword>
<dbReference type="InterPro" id="IPR002052">
    <property type="entry name" value="DNA_methylase_N6_adenine_CS"/>
</dbReference>
<dbReference type="InterPro" id="IPR019410">
    <property type="entry name" value="Methyltransf_16"/>
</dbReference>
<keyword evidence="1" id="KW-0489">Methyltransferase</keyword>
<protein>
    <submittedName>
        <fullName evidence="1">tRNA1(Val) A37 N6-methylase TrmN6</fullName>
    </submittedName>
</protein>
<dbReference type="AlphaFoldDB" id="A0A4R7C6Z1"/>
<dbReference type="EMBL" id="SNZR01000011">
    <property type="protein sequence ID" value="TDR94364.1"/>
    <property type="molecule type" value="Genomic_DNA"/>
</dbReference>
<dbReference type="InterPro" id="IPR050210">
    <property type="entry name" value="tRNA_Adenine-N(6)_MTase"/>
</dbReference>
<dbReference type="CDD" id="cd02440">
    <property type="entry name" value="AdoMet_MTases"/>
    <property type="match status" value="1"/>
</dbReference>
<dbReference type="GO" id="GO:0032259">
    <property type="term" value="P:methylation"/>
    <property type="evidence" value="ECO:0007669"/>
    <property type="project" value="UniProtKB-KW"/>
</dbReference>
<reference evidence="1 2" key="1">
    <citation type="submission" date="2019-03" db="EMBL/GenBank/DDBJ databases">
        <title>Genomic Encyclopedia of Type Strains, Phase IV (KMG-IV): sequencing the most valuable type-strain genomes for metagenomic binning, comparative biology and taxonomic classification.</title>
        <authorList>
            <person name="Goeker M."/>
        </authorList>
    </citation>
    <scope>NUCLEOTIDE SEQUENCE [LARGE SCALE GENOMIC DNA]</scope>
    <source>
        <strain evidence="1 2">DSM 25903</strain>
    </source>
</reference>
<dbReference type="Gene3D" id="3.40.50.150">
    <property type="entry name" value="Vaccinia Virus protein VP39"/>
    <property type="match status" value="1"/>
</dbReference>
<dbReference type="InterPro" id="IPR029063">
    <property type="entry name" value="SAM-dependent_MTases_sf"/>
</dbReference>
<dbReference type="PANTHER" id="PTHR47739">
    <property type="entry name" value="TRNA1(VAL) (ADENINE(37)-N6)-METHYLTRANSFERASE"/>
    <property type="match status" value="1"/>
</dbReference>
<organism evidence="1 2">
    <name type="scientific">Enterovirga rhinocerotis</name>
    <dbReference type="NCBI Taxonomy" id="1339210"/>
    <lineage>
        <taxon>Bacteria</taxon>
        <taxon>Pseudomonadati</taxon>
        <taxon>Pseudomonadota</taxon>
        <taxon>Alphaproteobacteria</taxon>
        <taxon>Hyphomicrobiales</taxon>
        <taxon>Methylobacteriaceae</taxon>
        <taxon>Enterovirga</taxon>
    </lineage>
</organism>
<name>A0A4R7C6Z1_9HYPH</name>
<dbReference type="Pfam" id="PF10294">
    <property type="entry name" value="Methyltransf_16"/>
    <property type="match status" value="1"/>
</dbReference>
<dbReference type="Proteomes" id="UP000295122">
    <property type="component" value="Unassembled WGS sequence"/>
</dbReference>
<dbReference type="SUPFAM" id="SSF53335">
    <property type="entry name" value="S-adenosyl-L-methionine-dependent methyltransferases"/>
    <property type="match status" value="1"/>
</dbReference>
<dbReference type="OrthoDB" id="5489421at2"/>
<evidence type="ECO:0000313" key="1">
    <source>
        <dbReference type="EMBL" id="TDR94364.1"/>
    </source>
</evidence>
<accession>A0A4R7C6Z1</accession>
<dbReference type="GO" id="GO:0008168">
    <property type="term" value="F:methyltransferase activity"/>
    <property type="evidence" value="ECO:0007669"/>
    <property type="project" value="UniProtKB-KW"/>
</dbReference>
<keyword evidence="2" id="KW-1185">Reference proteome</keyword>
<evidence type="ECO:0000313" key="2">
    <source>
        <dbReference type="Proteomes" id="UP000295122"/>
    </source>
</evidence>
<dbReference type="PANTHER" id="PTHR47739:SF1">
    <property type="entry name" value="TRNA1(VAL) (ADENINE(37)-N6)-METHYLTRANSFERASE"/>
    <property type="match status" value="1"/>
</dbReference>